<organism evidence="2 3">
    <name type="scientific">Tumidithrix elongata BACA0141</name>
    <dbReference type="NCBI Taxonomy" id="2716417"/>
    <lineage>
        <taxon>Bacteria</taxon>
        <taxon>Bacillati</taxon>
        <taxon>Cyanobacteriota</taxon>
        <taxon>Cyanophyceae</taxon>
        <taxon>Pseudanabaenales</taxon>
        <taxon>Pseudanabaenaceae</taxon>
        <taxon>Tumidithrix</taxon>
        <taxon>Tumidithrix elongata</taxon>
    </lineage>
</organism>
<protein>
    <submittedName>
        <fullName evidence="2">HNH endonuclease</fullName>
    </submittedName>
</protein>
<comment type="caution">
    <text evidence="2">The sequence shown here is derived from an EMBL/GenBank/DDBJ whole genome shotgun (WGS) entry which is preliminary data.</text>
</comment>
<name>A0AAW9Q8I9_9CYAN</name>
<evidence type="ECO:0000313" key="2">
    <source>
        <dbReference type="EMBL" id="MEE3719266.1"/>
    </source>
</evidence>
<dbReference type="CDD" id="cd00085">
    <property type="entry name" value="HNHc"/>
    <property type="match status" value="1"/>
</dbReference>
<dbReference type="InterPro" id="IPR003615">
    <property type="entry name" value="HNH_nuc"/>
</dbReference>
<dbReference type="GO" id="GO:0003676">
    <property type="term" value="F:nucleic acid binding"/>
    <property type="evidence" value="ECO:0007669"/>
    <property type="project" value="InterPro"/>
</dbReference>
<evidence type="ECO:0000259" key="1">
    <source>
        <dbReference type="Pfam" id="PF01844"/>
    </source>
</evidence>
<keyword evidence="2" id="KW-0378">Hydrolase</keyword>
<sequence length="142" mass="17013">MLKKDLEKLLEIYFLLFEQVSLEKNIQVSDEKEDEWFEDLTKYRIHRVAERNQSLSKRVKQLQGYICKACDFNFEDRYGEIGKEFIEAHHTVPISSLNKARIQLDPIQDFTVLCSNCHRMIHRIKPTPNLEEFKKILKDINR</sequence>
<dbReference type="RefSeq" id="WP_330485719.1">
    <property type="nucleotide sequence ID" value="NZ_JAZBJZ010000122.1"/>
</dbReference>
<reference evidence="2" key="1">
    <citation type="submission" date="2024-01" db="EMBL/GenBank/DDBJ databases">
        <title>Bank of Algae and Cyanobacteria of the Azores (BACA) strain genomes.</title>
        <authorList>
            <person name="Luz R."/>
            <person name="Cordeiro R."/>
            <person name="Fonseca A."/>
            <person name="Goncalves V."/>
        </authorList>
    </citation>
    <scope>NUCLEOTIDE SEQUENCE</scope>
    <source>
        <strain evidence="2">BACA0141</strain>
    </source>
</reference>
<dbReference type="Pfam" id="PF01844">
    <property type="entry name" value="HNH"/>
    <property type="match status" value="1"/>
</dbReference>
<evidence type="ECO:0000313" key="3">
    <source>
        <dbReference type="Proteomes" id="UP001333818"/>
    </source>
</evidence>
<proteinExistence type="predicted"/>
<dbReference type="InterPro" id="IPR002711">
    <property type="entry name" value="HNH"/>
</dbReference>
<dbReference type="GO" id="GO:0008270">
    <property type="term" value="F:zinc ion binding"/>
    <property type="evidence" value="ECO:0007669"/>
    <property type="project" value="InterPro"/>
</dbReference>
<keyword evidence="3" id="KW-1185">Reference proteome</keyword>
<keyword evidence="2" id="KW-0255">Endonuclease</keyword>
<dbReference type="Proteomes" id="UP001333818">
    <property type="component" value="Unassembled WGS sequence"/>
</dbReference>
<feature type="domain" description="HNH" evidence="1">
    <location>
        <begin position="67"/>
        <end position="122"/>
    </location>
</feature>
<dbReference type="EMBL" id="JAZBJZ010000122">
    <property type="protein sequence ID" value="MEE3719266.1"/>
    <property type="molecule type" value="Genomic_DNA"/>
</dbReference>
<dbReference type="GO" id="GO:0004519">
    <property type="term" value="F:endonuclease activity"/>
    <property type="evidence" value="ECO:0007669"/>
    <property type="project" value="UniProtKB-KW"/>
</dbReference>
<accession>A0AAW9Q8I9</accession>
<gene>
    <name evidence="2" type="ORF">V2H45_21210</name>
</gene>
<keyword evidence="2" id="KW-0540">Nuclease</keyword>
<dbReference type="AlphaFoldDB" id="A0AAW9Q8I9"/>